<gene>
    <name evidence="1" type="ORF">APZ42_005939</name>
</gene>
<sequence>MLKQNICLPCDDGELVNAGISCTDVEVILHRICLPCDDGEFTKESILVSAALELEQSCKECVDNTYVFWQRKILFSF</sequence>
<evidence type="ECO:0000313" key="2">
    <source>
        <dbReference type="Proteomes" id="UP000076858"/>
    </source>
</evidence>
<evidence type="ECO:0000313" key="1">
    <source>
        <dbReference type="EMBL" id="KZR98576.1"/>
    </source>
</evidence>
<comment type="caution">
    <text evidence="1">The sequence shown here is derived from an EMBL/GenBank/DDBJ whole genome shotgun (WGS) entry which is preliminary data.</text>
</comment>
<dbReference type="AlphaFoldDB" id="A0A164G680"/>
<proteinExistence type="predicted"/>
<protein>
    <submittedName>
        <fullName evidence="1">Uncharacterized protein</fullName>
    </submittedName>
</protein>
<organism evidence="1 2">
    <name type="scientific">Daphnia magna</name>
    <dbReference type="NCBI Taxonomy" id="35525"/>
    <lineage>
        <taxon>Eukaryota</taxon>
        <taxon>Metazoa</taxon>
        <taxon>Ecdysozoa</taxon>
        <taxon>Arthropoda</taxon>
        <taxon>Crustacea</taxon>
        <taxon>Branchiopoda</taxon>
        <taxon>Diplostraca</taxon>
        <taxon>Cladocera</taxon>
        <taxon>Anomopoda</taxon>
        <taxon>Daphniidae</taxon>
        <taxon>Daphnia</taxon>
    </lineage>
</organism>
<dbReference type="Proteomes" id="UP000076858">
    <property type="component" value="Unassembled WGS sequence"/>
</dbReference>
<dbReference type="EMBL" id="LRGB01016536">
    <property type="protein sequence ID" value="KZR98576.1"/>
    <property type="molecule type" value="Genomic_DNA"/>
</dbReference>
<keyword evidence="2" id="KW-1185">Reference proteome</keyword>
<reference evidence="1 2" key="1">
    <citation type="submission" date="2016-03" db="EMBL/GenBank/DDBJ databases">
        <title>EvidentialGene: Evidence-directed Construction of Genes on Genomes.</title>
        <authorList>
            <person name="Gilbert D.G."/>
            <person name="Choi J.-H."/>
            <person name="Mockaitis K."/>
            <person name="Colbourne J."/>
            <person name="Pfrender M."/>
        </authorList>
    </citation>
    <scope>NUCLEOTIDE SEQUENCE [LARGE SCALE GENOMIC DNA]</scope>
    <source>
        <strain evidence="1 2">Xinb3</strain>
        <tissue evidence="1">Complete organism</tissue>
    </source>
</reference>
<accession>A0A164G680</accession>
<name>A0A164G680_9CRUS</name>